<dbReference type="PANTHER" id="PTHR22731">
    <property type="entry name" value="RIBONUCLEASES P/MRP PROTEIN SUBUNIT POP1"/>
    <property type="match status" value="1"/>
</dbReference>
<dbReference type="InterPro" id="IPR055079">
    <property type="entry name" value="POP1_C"/>
</dbReference>
<name>A0A9P5YH72_9AGAR</name>
<gene>
    <name evidence="8" type="ORF">BDZ94DRAFT_1153831</name>
</gene>
<organism evidence="8 9">
    <name type="scientific">Collybia nuda</name>
    <dbReference type="NCBI Taxonomy" id="64659"/>
    <lineage>
        <taxon>Eukaryota</taxon>
        <taxon>Fungi</taxon>
        <taxon>Dikarya</taxon>
        <taxon>Basidiomycota</taxon>
        <taxon>Agaricomycotina</taxon>
        <taxon>Agaricomycetes</taxon>
        <taxon>Agaricomycetidae</taxon>
        <taxon>Agaricales</taxon>
        <taxon>Tricholomatineae</taxon>
        <taxon>Clitocybaceae</taxon>
        <taxon>Collybia</taxon>
    </lineage>
</organism>
<dbReference type="EMBL" id="MU150232">
    <property type="protein sequence ID" value="KAF9468581.1"/>
    <property type="molecule type" value="Genomic_DNA"/>
</dbReference>
<feature type="region of interest" description="Disordered" evidence="4">
    <location>
        <begin position="281"/>
        <end position="308"/>
    </location>
</feature>
<dbReference type="GO" id="GO:0001682">
    <property type="term" value="P:tRNA 5'-leader removal"/>
    <property type="evidence" value="ECO:0007669"/>
    <property type="project" value="InterPro"/>
</dbReference>
<feature type="domain" description="Pop1 N-terminal" evidence="5">
    <location>
        <begin position="66"/>
        <end position="141"/>
    </location>
</feature>
<evidence type="ECO:0000256" key="4">
    <source>
        <dbReference type="SAM" id="MobiDB-lite"/>
    </source>
</evidence>
<dbReference type="InterPro" id="IPR009723">
    <property type="entry name" value="Pop1_N"/>
</dbReference>
<feature type="region of interest" description="Disordered" evidence="4">
    <location>
        <begin position="1"/>
        <end position="20"/>
    </location>
</feature>
<proteinExistence type="predicted"/>
<feature type="region of interest" description="Disordered" evidence="4">
    <location>
        <begin position="123"/>
        <end position="145"/>
    </location>
</feature>
<evidence type="ECO:0000313" key="8">
    <source>
        <dbReference type="EMBL" id="KAF9468581.1"/>
    </source>
</evidence>
<dbReference type="InterPro" id="IPR039182">
    <property type="entry name" value="Pop1"/>
</dbReference>
<evidence type="ECO:0000259" key="7">
    <source>
        <dbReference type="Pfam" id="PF22770"/>
    </source>
</evidence>
<dbReference type="SUPFAM" id="SSF103025">
    <property type="entry name" value="Folate-binding domain"/>
    <property type="match status" value="1"/>
</dbReference>
<dbReference type="OrthoDB" id="442863at2759"/>
<dbReference type="Pfam" id="PF22770">
    <property type="entry name" value="POP1_C"/>
    <property type="match status" value="1"/>
</dbReference>
<keyword evidence="9" id="KW-1185">Reference proteome</keyword>
<keyword evidence="2" id="KW-0819">tRNA processing</keyword>
<evidence type="ECO:0000259" key="5">
    <source>
        <dbReference type="Pfam" id="PF06978"/>
    </source>
</evidence>
<evidence type="ECO:0000259" key="6">
    <source>
        <dbReference type="Pfam" id="PF08170"/>
    </source>
</evidence>
<evidence type="ECO:0000256" key="3">
    <source>
        <dbReference type="ARBA" id="ARBA00023242"/>
    </source>
</evidence>
<evidence type="ECO:0000256" key="1">
    <source>
        <dbReference type="ARBA" id="ARBA00004123"/>
    </source>
</evidence>
<dbReference type="PANTHER" id="PTHR22731:SF3">
    <property type="entry name" value="RIBONUCLEASES P_MRP PROTEIN SUBUNIT POP1"/>
    <property type="match status" value="1"/>
</dbReference>
<keyword evidence="3" id="KW-0539">Nucleus</keyword>
<evidence type="ECO:0000313" key="9">
    <source>
        <dbReference type="Proteomes" id="UP000807353"/>
    </source>
</evidence>
<feature type="domain" description="POPLD" evidence="6">
    <location>
        <begin position="528"/>
        <end position="619"/>
    </location>
</feature>
<comment type="subcellular location">
    <subcellularLocation>
        <location evidence="1">Nucleus</location>
    </subcellularLocation>
</comment>
<dbReference type="Pfam" id="PF06978">
    <property type="entry name" value="POP1_N"/>
    <property type="match status" value="2"/>
</dbReference>
<dbReference type="AlphaFoldDB" id="A0A9P5YH72"/>
<feature type="domain" description="Pop1 N-terminal" evidence="5">
    <location>
        <begin position="146"/>
        <end position="216"/>
    </location>
</feature>
<sequence>MASKRKADTSREETSARETKKMKVMVARTIAVQPVNTNSAIGSPVVGLQASNSMERLPGAIDVEKFTEARAFEIDAMQNAIKSVSANSTQRAWQALPRHLRRRAASHDVRRVPLRLREKARAEMDPVRKKISGQSSPKHGKGKSLSRTMSFLKRQHDKLWLETHIWHAKRMKMENMWGYRLALHPTEKAYRPSHRASVHGSIIHDASYYSLIEVKGPERVLKLVLDACCDPQSFSPGSTRYSGGSRSFDTHIYEPGSYPFGLIGPITVIWQPFPTILPTAHDLGDVTSEGDESSTERKREGKKESKENVVEITPDTTRVVWLRSHPSIHNDIFSSLQTTVALVLEAEKHTTTTPGVDIQVEIADLRGQVGAFEIMGPKSCQVLKGALTPIPHDQREDFKKFWSSLTHLQTSGSAPRGMIIGFKVIDPRLRFPPKNAKLEPPKSDHVPGATRAFPSSSLAETEIWNASVRNKLVKPRYKKKDLDERRAKASILIPGTPLKATRQDNRVPVMLIQRSIDSPGSDSQAIHGWTLIIPAGWSMAFFSSLTFTGTRVGGQRERQTQSFEAGTCYFPRDYPSSIGYNVYATKREQEDRERWERKPPSKRTNFEKLGTRSPWKADWEVLLGLRKPQGEEGDDFIPTQRETETNLNGITVKAWLLRGVEAPKIISNISNLTNHGAGLLQELNRFRLKRGQGTMGIDHKPEELLKAGLVSIKIKVIKRGAPEDLALIYSVEDDEAKKWERVMGQHISSAAMFIGDETPEEIKLSEIKPSESSIIGYVTTGHFSLSQGGGFAIGAIPLTRYLQLQEQSRRYVEGMSYIADSTDVCQIDYTPTSLF</sequence>
<dbReference type="GO" id="GO:0005655">
    <property type="term" value="C:nucleolar ribonuclease P complex"/>
    <property type="evidence" value="ECO:0007669"/>
    <property type="project" value="InterPro"/>
</dbReference>
<dbReference type="Proteomes" id="UP000807353">
    <property type="component" value="Unassembled WGS sequence"/>
</dbReference>
<feature type="domain" description="POP1 C-terminal" evidence="7">
    <location>
        <begin position="769"/>
        <end position="808"/>
    </location>
</feature>
<feature type="compositionally biased region" description="Basic and acidic residues" evidence="4">
    <location>
        <begin position="294"/>
        <end position="308"/>
    </location>
</feature>
<evidence type="ECO:0000256" key="2">
    <source>
        <dbReference type="ARBA" id="ARBA00022694"/>
    </source>
</evidence>
<dbReference type="Pfam" id="PF08170">
    <property type="entry name" value="POPLD"/>
    <property type="match status" value="1"/>
</dbReference>
<comment type="caution">
    <text evidence="8">The sequence shown here is derived from an EMBL/GenBank/DDBJ whole genome shotgun (WGS) entry which is preliminary data.</text>
</comment>
<dbReference type="GO" id="GO:0000172">
    <property type="term" value="C:ribonuclease MRP complex"/>
    <property type="evidence" value="ECO:0007669"/>
    <property type="project" value="InterPro"/>
</dbReference>
<accession>A0A9P5YH72</accession>
<protein>
    <submittedName>
        <fullName evidence="8">Ribonucleases P/MRP protein subunit POP1-domain-containing protein</fullName>
    </submittedName>
</protein>
<dbReference type="InterPro" id="IPR012590">
    <property type="entry name" value="POPLD_dom"/>
</dbReference>
<reference evidence="8" key="1">
    <citation type="submission" date="2020-11" db="EMBL/GenBank/DDBJ databases">
        <authorList>
            <consortium name="DOE Joint Genome Institute"/>
            <person name="Ahrendt S."/>
            <person name="Riley R."/>
            <person name="Andreopoulos W."/>
            <person name="Labutti K."/>
            <person name="Pangilinan J."/>
            <person name="Ruiz-Duenas F.J."/>
            <person name="Barrasa J.M."/>
            <person name="Sanchez-Garcia M."/>
            <person name="Camarero S."/>
            <person name="Miyauchi S."/>
            <person name="Serrano A."/>
            <person name="Linde D."/>
            <person name="Babiker R."/>
            <person name="Drula E."/>
            <person name="Ayuso-Fernandez I."/>
            <person name="Pacheco R."/>
            <person name="Padilla G."/>
            <person name="Ferreira P."/>
            <person name="Barriuso J."/>
            <person name="Kellner H."/>
            <person name="Castanera R."/>
            <person name="Alfaro M."/>
            <person name="Ramirez L."/>
            <person name="Pisabarro A.G."/>
            <person name="Kuo A."/>
            <person name="Tritt A."/>
            <person name="Lipzen A."/>
            <person name="He G."/>
            <person name="Yan M."/>
            <person name="Ng V."/>
            <person name="Cullen D."/>
            <person name="Martin F."/>
            <person name="Rosso M.-N."/>
            <person name="Henrissat B."/>
            <person name="Hibbett D."/>
            <person name="Martinez A.T."/>
            <person name="Grigoriev I.V."/>
        </authorList>
    </citation>
    <scope>NUCLEOTIDE SEQUENCE</scope>
    <source>
        <strain evidence="8">CBS 247.69</strain>
    </source>
</reference>